<feature type="domain" description="Cation-transporting P-type ATPase N-terminal" evidence="13">
    <location>
        <begin position="8"/>
        <end position="81"/>
    </location>
</feature>
<dbReference type="InterPro" id="IPR008250">
    <property type="entry name" value="ATPase_P-typ_transduc_dom_A_sf"/>
</dbReference>
<dbReference type="SFLD" id="SFLDS00003">
    <property type="entry name" value="Haloacid_Dehalogenase"/>
    <property type="match status" value="1"/>
</dbReference>
<dbReference type="InterPro" id="IPR006068">
    <property type="entry name" value="ATPase_P-typ_cation-transptr_C"/>
</dbReference>
<feature type="transmembrane region" description="Helical" evidence="12">
    <location>
        <begin position="61"/>
        <end position="79"/>
    </location>
</feature>
<dbReference type="Gene3D" id="3.40.1110.10">
    <property type="entry name" value="Calcium-transporting ATPase, cytoplasmic domain N"/>
    <property type="match status" value="1"/>
</dbReference>
<dbReference type="InterPro" id="IPR059000">
    <property type="entry name" value="ATPase_P-type_domA"/>
</dbReference>
<keyword evidence="5" id="KW-0067">ATP-binding</keyword>
<dbReference type="SFLD" id="SFLDF00027">
    <property type="entry name" value="p-type_atpase"/>
    <property type="match status" value="1"/>
</dbReference>
<dbReference type="SUPFAM" id="SSF81660">
    <property type="entry name" value="Metal cation-transporting ATPase, ATP-binding domain N"/>
    <property type="match status" value="1"/>
</dbReference>
<feature type="transmembrane region" description="Helical" evidence="12">
    <location>
        <begin position="727"/>
        <end position="748"/>
    </location>
</feature>
<dbReference type="PRINTS" id="PR00120">
    <property type="entry name" value="HATPASE"/>
</dbReference>
<dbReference type="GO" id="GO:0005524">
    <property type="term" value="F:ATP binding"/>
    <property type="evidence" value="ECO:0007669"/>
    <property type="project" value="UniProtKB-KW"/>
</dbReference>
<keyword evidence="15" id="KW-1185">Reference proteome</keyword>
<feature type="transmembrane region" description="Helical" evidence="12">
    <location>
        <begin position="288"/>
        <end position="306"/>
    </location>
</feature>
<keyword evidence="8 12" id="KW-1133">Transmembrane helix</keyword>
<feature type="transmembrane region" description="Helical" evidence="12">
    <location>
        <begin position="805"/>
        <end position="822"/>
    </location>
</feature>
<protein>
    <submittedName>
        <fullName evidence="14">Ca2+-transporting ATPase</fullName>
    </submittedName>
</protein>
<dbReference type="PROSITE" id="PS00154">
    <property type="entry name" value="ATPASE_E1_E2"/>
    <property type="match status" value="1"/>
</dbReference>
<comment type="subcellular location">
    <subcellularLocation>
        <location evidence="1">Cell membrane</location>
        <topology evidence="1">Multi-pass membrane protein</topology>
    </subcellularLocation>
</comment>
<feature type="region of interest" description="Disordered" evidence="11">
    <location>
        <begin position="904"/>
        <end position="923"/>
    </location>
</feature>
<dbReference type="InterPro" id="IPR001757">
    <property type="entry name" value="P_typ_ATPase"/>
</dbReference>
<dbReference type="SUPFAM" id="SSF56784">
    <property type="entry name" value="HAD-like"/>
    <property type="match status" value="1"/>
</dbReference>
<dbReference type="OrthoDB" id="9814270at2"/>
<keyword evidence="9 12" id="KW-0472">Membrane</keyword>
<dbReference type="Gene3D" id="1.20.1110.10">
    <property type="entry name" value="Calcium-transporting ATPase, transmembrane domain"/>
    <property type="match status" value="1"/>
</dbReference>
<dbReference type="EMBL" id="FPCG01000003">
    <property type="protein sequence ID" value="SFV21730.1"/>
    <property type="molecule type" value="Genomic_DNA"/>
</dbReference>
<keyword evidence="4" id="KW-0547">Nucleotide-binding</keyword>
<evidence type="ECO:0000256" key="10">
    <source>
        <dbReference type="ARBA" id="ARBA00049360"/>
    </source>
</evidence>
<evidence type="ECO:0000256" key="1">
    <source>
        <dbReference type="ARBA" id="ARBA00004651"/>
    </source>
</evidence>
<dbReference type="Pfam" id="PF00689">
    <property type="entry name" value="Cation_ATPase_C"/>
    <property type="match status" value="1"/>
</dbReference>
<dbReference type="AlphaFoldDB" id="A0A1I7MIK9"/>
<evidence type="ECO:0000256" key="6">
    <source>
        <dbReference type="ARBA" id="ARBA00022842"/>
    </source>
</evidence>
<dbReference type="Gene3D" id="2.70.150.10">
    <property type="entry name" value="Calcium-transporting ATPase, cytoplasmic transduction domain A"/>
    <property type="match status" value="1"/>
</dbReference>
<dbReference type="InterPro" id="IPR044492">
    <property type="entry name" value="P_typ_ATPase_HD_dom"/>
</dbReference>
<dbReference type="Proteomes" id="UP000198881">
    <property type="component" value="Unassembled WGS sequence"/>
</dbReference>
<dbReference type="FunFam" id="2.70.150.10:FF:000160">
    <property type="entry name" value="Sarcoplasmic/endoplasmic reticulum calcium ATPase 1"/>
    <property type="match status" value="1"/>
</dbReference>
<dbReference type="RefSeq" id="WP_091695464.1">
    <property type="nucleotide sequence ID" value="NZ_FPCG01000003.1"/>
</dbReference>
<evidence type="ECO:0000256" key="2">
    <source>
        <dbReference type="ARBA" id="ARBA00022553"/>
    </source>
</evidence>
<gene>
    <name evidence="14" type="ORF">SAMN04487966_10311</name>
</gene>
<keyword evidence="7" id="KW-1278">Translocase</keyword>
<dbReference type="GO" id="GO:0016887">
    <property type="term" value="F:ATP hydrolysis activity"/>
    <property type="evidence" value="ECO:0007669"/>
    <property type="project" value="InterPro"/>
</dbReference>
<evidence type="ECO:0000259" key="13">
    <source>
        <dbReference type="SMART" id="SM00831"/>
    </source>
</evidence>
<dbReference type="InterPro" id="IPR023214">
    <property type="entry name" value="HAD_sf"/>
</dbReference>
<accession>A0A1I7MIK9</accession>
<feature type="transmembrane region" description="Helical" evidence="12">
    <location>
        <begin position="769"/>
        <end position="793"/>
    </location>
</feature>
<dbReference type="GO" id="GO:0005886">
    <property type="term" value="C:plasma membrane"/>
    <property type="evidence" value="ECO:0007669"/>
    <property type="project" value="UniProtKB-SubCell"/>
</dbReference>
<dbReference type="PRINTS" id="PR00119">
    <property type="entry name" value="CATATPASE"/>
</dbReference>
<evidence type="ECO:0000313" key="14">
    <source>
        <dbReference type="EMBL" id="SFV21730.1"/>
    </source>
</evidence>
<dbReference type="InterPro" id="IPR023298">
    <property type="entry name" value="ATPase_P-typ_TM_dom_sf"/>
</dbReference>
<evidence type="ECO:0000256" key="3">
    <source>
        <dbReference type="ARBA" id="ARBA00022692"/>
    </source>
</evidence>
<dbReference type="NCBIfam" id="TIGR01494">
    <property type="entry name" value="ATPase_P-type"/>
    <property type="match status" value="2"/>
</dbReference>
<evidence type="ECO:0000256" key="4">
    <source>
        <dbReference type="ARBA" id="ARBA00022741"/>
    </source>
</evidence>
<evidence type="ECO:0000256" key="5">
    <source>
        <dbReference type="ARBA" id="ARBA00022840"/>
    </source>
</evidence>
<dbReference type="Pfam" id="PF00690">
    <property type="entry name" value="Cation_ATPase_N"/>
    <property type="match status" value="1"/>
</dbReference>
<name>A0A1I7MIK9_9MICC</name>
<keyword evidence="3 12" id="KW-0812">Transmembrane</keyword>
<feature type="transmembrane region" description="Helical" evidence="12">
    <location>
        <begin position="842"/>
        <end position="862"/>
    </location>
</feature>
<dbReference type="InterPro" id="IPR036412">
    <property type="entry name" value="HAD-like_sf"/>
</dbReference>
<sequence length="923" mass="97944">MHPITELPPHALPSDEVLHHLEATADGLDSAAHAARLEEHGRNELEVAKPDPWWLTLLRQFASPMIIFLLTAAVVTTLMQEWIDTGAILLALILNAVIGFWQERKAASDVQALRSLSSPTARVRREGTTQTVDAASVVPGDVVLLESGDRVPADLRLLETSGLRVDESMLTGEVLAVDKSVDPVDADTPMAERHCMVYSGTLVVTGRAAGVTTATGRHSELGEINELVQTEATQTPLQILTHRMEKTIAVVILGVAAVLFVIGLASGTPASELFRTAVALIVSSMPEALPIVLTVAMGVGVSRMAARNAVVRRLPSVETLGSTTVIGSDKTGTLTQNRLTVERIWSAAGFRDLTDGPDRSELSELECAVARAGARTNEARLAGAAGAGGAGGGDAGGRDAAQADPADALQGDAVDVAMAALALRAGVLAPEDLETARERDMPYEPHLQFSQSVVTEPDGDRVLYVKGAPERVLRFCDRWAGPGGVEKLDQEAHEEIAAANEQMAEDGLRVLATACRRIPDGAELPEELPEPESLILLGLEGMADPPRPGVPEAVADCQRAGIRVMMITGDHPVTAASIGARLGLDSGPDTPPLTGREVDELDDAALTERLRTVSIAARMTPQNKLRVVDLLRAQGETVAVTGDGVNDAPALKAASIGVAMGRSGTDVARESADVVLTDDNFVTIVDAVEQGRVTFSSIRKASFFLLANATAFLVAVAANMFTELPLIFLPVMLLWTNIVTSGLQDVALAFEKGEGDELTQRPRDASEGVLNRTMWIRTALTGVWMAVGTLLVYRFSLAAGYELDHARTFALTTMVLFNFFNVMNARTERRSVFGISPFSNPLLIASSIAALILHWAVMNWSVTAGIMGLSPLTLGDWALCVVIGATVLGVVELEKLLRRRRAGESAGQSSPARGLNPAHAGDN</sequence>
<dbReference type="PANTHER" id="PTHR42861">
    <property type="entry name" value="CALCIUM-TRANSPORTING ATPASE"/>
    <property type="match status" value="1"/>
</dbReference>
<dbReference type="Pfam" id="PF08282">
    <property type="entry name" value="Hydrolase_3"/>
    <property type="match status" value="1"/>
</dbReference>
<dbReference type="InterPro" id="IPR018303">
    <property type="entry name" value="ATPase_P-typ_P_site"/>
</dbReference>
<feature type="transmembrane region" description="Helical" evidence="12">
    <location>
        <begin position="874"/>
        <end position="891"/>
    </location>
</feature>
<comment type="catalytic activity">
    <reaction evidence="10">
        <text>ATP + H2O = ADP + phosphate + H(+)</text>
        <dbReference type="Rhea" id="RHEA:13065"/>
        <dbReference type="ChEBI" id="CHEBI:15377"/>
        <dbReference type="ChEBI" id="CHEBI:15378"/>
        <dbReference type="ChEBI" id="CHEBI:30616"/>
        <dbReference type="ChEBI" id="CHEBI:43474"/>
        <dbReference type="ChEBI" id="CHEBI:456216"/>
    </reaction>
</comment>
<feature type="region of interest" description="Disordered" evidence="11">
    <location>
        <begin position="385"/>
        <end position="404"/>
    </location>
</feature>
<evidence type="ECO:0000256" key="11">
    <source>
        <dbReference type="SAM" id="MobiDB-lite"/>
    </source>
</evidence>
<keyword evidence="6" id="KW-0460">Magnesium</keyword>
<evidence type="ECO:0000313" key="15">
    <source>
        <dbReference type="Proteomes" id="UP000198881"/>
    </source>
</evidence>
<evidence type="ECO:0000256" key="8">
    <source>
        <dbReference type="ARBA" id="ARBA00022989"/>
    </source>
</evidence>
<feature type="transmembrane region" description="Helical" evidence="12">
    <location>
        <begin position="701"/>
        <end position="721"/>
    </location>
</feature>
<dbReference type="STRING" id="574650.SAMN04487966_10311"/>
<dbReference type="InterPro" id="IPR023299">
    <property type="entry name" value="ATPase_P-typ_cyto_dom_N"/>
</dbReference>
<feature type="compositionally biased region" description="Gly residues" evidence="11">
    <location>
        <begin position="385"/>
        <end position="395"/>
    </location>
</feature>
<dbReference type="InterPro" id="IPR004014">
    <property type="entry name" value="ATPase_P-typ_cation-transptr_N"/>
</dbReference>
<feature type="transmembrane region" description="Helical" evidence="12">
    <location>
        <begin position="85"/>
        <end position="101"/>
    </location>
</feature>
<organism evidence="14 15">
    <name type="scientific">Micrococcus terreus</name>
    <dbReference type="NCBI Taxonomy" id="574650"/>
    <lineage>
        <taxon>Bacteria</taxon>
        <taxon>Bacillati</taxon>
        <taxon>Actinomycetota</taxon>
        <taxon>Actinomycetes</taxon>
        <taxon>Micrococcales</taxon>
        <taxon>Micrococcaceae</taxon>
        <taxon>Micrococcus</taxon>
    </lineage>
</organism>
<dbReference type="SMART" id="SM00831">
    <property type="entry name" value="Cation_ATPase_N"/>
    <property type="match status" value="1"/>
</dbReference>
<dbReference type="SUPFAM" id="SSF81653">
    <property type="entry name" value="Calcium ATPase, transduction domain A"/>
    <property type="match status" value="1"/>
</dbReference>
<reference evidence="14 15" key="1">
    <citation type="submission" date="2016-10" db="EMBL/GenBank/DDBJ databases">
        <authorList>
            <person name="de Groot N.N."/>
        </authorList>
    </citation>
    <scope>NUCLEOTIDE SEQUENCE [LARGE SCALE GENOMIC DNA]</scope>
    <source>
        <strain evidence="14 15">CGMCC 1.7054</strain>
    </source>
</reference>
<proteinExistence type="predicted"/>
<evidence type="ECO:0000256" key="12">
    <source>
        <dbReference type="SAM" id="Phobius"/>
    </source>
</evidence>
<dbReference type="Pfam" id="PF13246">
    <property type="entry name" value="Cation_ATPase"/>
    <property type="match status" value="1"/>
</dbReference>
<dbReference type="SUPFAM" id="SSF81665">
    <property type="entry name" value="Calcium ATPase, transmembrane domain M"/>
    <property type="match status" value="1"/>
</dbReference>
<dbReference type="SFLD" id="SFLDG00002">
    <property type="entry name" value="C1.7:_P-type_atpase_like"/>
    <property type="match status" value="1"/>
</dbReference>
<dbReference type="Pfam" id="PF00122">
    <property type="entry name" value="E1-E2_ATPase"/>
    <property type="match status" value="1"/>
</dbReference>
<keyword evidence="2" id="KW-0597">Phosphoprotein</keyword>
<evidence type="ECO:0000256" key="9">
    <source>
        <dbReference type="ARBA" id="ARBA00023136"/>
    </source>
</evidence>
<feature type="transmembrane region" description="Helical" evidence="12">
    <location>
        <begin position="248"/>
        <end position="268"/>
    </location>
</feature>
<dbReference type="Gene3D" id="3.40.50.1000">
    <property type="entry name" value="HAD superfamily/HAD-like"/>
    <property type="match status" value="1"/>
</dbReference>
<evidence type="ECO:0000256" key="7">
    <source>
        <dbReference type="ARBA" id="ARBA00022967"/>
    </source>
</evidence>